<dbReference type="OMA" id="YWKFVAV"/>
<evidence type="ECO:0008006" key="3">
    <source>
        <dbReference type="Google" id="ProtNLM"/>
    </source>
</evidence>
<sequence>MSGRQQEPQECVDEAAASELLLSVASQFLGGEKAKQSAKALPADDVFPSFQALVYAATSVDHCDASVWKHDVVAAKTPKETRSVAESKTKLQTRRERNRISCRKTRIKRKMEQSGRKLVVRKRAERNAYLSKILDELPQTQQIQSSYRVTERDTLARQFVAQSLHYQLIDEEYDASWCWKSPVASHASSSSRRVKASCASSDQYTKPQDELIEQWRAIVADYEIVDVEIVRIREQSQEERAAEPKSTSSDSIITVKCEWRFVGVPTRSRQSIQNESNSVIGETTLRFRGLGVEAATMCVIAVTATASSSKDVTVRV</sequence>
<reference evidence="1" key="3">
    <citation type="submission" date="2015-02" db="UniProtKB">
        <authorList>
            <consortium name="EnsemblProtists"/>
        </authorList>
    </citation>
    <scope>IDENTIFICATION</scope>
    <source>
        <strain evidence="1">DAOM BR144</strain>
    </source>
</reference>
<keyword evidence="2" id="KW-1185">Reference proteome</keyword>
<dbReference type="InParanoid" id="K3W5X6"/>
<dbReference type="AlphaFoldDB" id="K3W5X6"/>
<dbReference type="eggNOG" id="ENOG502SAB7">
    <property type="taxonomic scope" value="Eukaryota"/>
</dbReference>
<dbReference type="EnsemblProtists" id="PYU1_T000367">
    <property type="protein sequence ID" value="PYU1_T000367"/>
    <property type="gene ID" value="PYU1_G000367"/>
</dbReference>
<reference evidence="2" key="2">
    <citation type="submission" date="2010-04" db="EMBL/GenBank/DDBJ databases">
        <authorList>
            <person name="Buell R."/>
            <person name="Hamilton J."/>
            <person name="Hostetler J."/>
        </authorList>
    </citation>
    <scope>NUCLEOTIDE SEQUENCE [LARGE SCALE GENOMIC DNA]</scope>
    <source>
        <strain evidence="2">DAOM:BR144</strain>
    </source>
</reference>
<dbReference type="CDD" id="cd14686">
    <property type="entry name" value="bZIP"/>
    <property type="match status" value="1"/>
</dbReference>
<accession>K3W5X6</accession>
<dbReference type="HOGENOM" id="CLU_076484_0_0_1"/>
<dbReference type="EMBL" id="GL376636">
    <property type="status" value="NOT_ANNOTATED_CDS"/>
    <property type="molecule type" value="Genomic_DNA"/>
</dbReference>
<evidence type="ECO:0000313" key="1">
    <source>
        <dbReference type="EnsemblProtists" id="PYU1_T000367"/>
    </source>
</evidence>
<name>K3W5X6_GLOUD</name>
<dbReference type="VEuPathDB" id="FungiDB:PYU1_G000367"/>
<dbReference type="Proteomes" id="UP000019132">
    <property type="component" value="Unassembled WGS sequence"/>
</dbReference>
<organism evidence="1 2">
    <name type="scientific">Globisporangium ultimum (strain ATCC 200006 / CBS 805.95 / DAOM BR144)</name>
    <name type="common">Pythium ultimum</name>
    <dbReference type="NCBI Taxonomy" id="431595"/>
    <lineage>
        <taxon>Eukaryota</taxon>
        <taxon>Sar</taxon>
        <taxon>Stramenopiles</taxon>
        <taxon>Oomycota</taxon>
        <taxon>Peronosporomycetes</taxon>
        <taxon>Pythiales</taxon>
        <taxon>Pythiaceae</taxon>
        <taxon>Globisporangium</taxon>
    </lineage>
</organism>
<evidence type="ECO:0000313" key="2">
    <source>
        <dbReference type="Proteomes" id="UP000019132"/>
    </source>
</evidence>
<protein>
    <recommendedName>
        <fullName evidence="3">BZIP domain-containing protein</fullName>
    </recommendedName>
</protein>
<reference evidence="2" key="1">
    <citation type="journal article" date="2010" name="Genome Biol.">
        <title>Genome sequence of the necrotrophic plant pathogen Pythium ultimum reveals original pathogenicity mechanisms and effector repertoire.</title>
        <authorList>
            <person name="Levesque C.A."/>
            <person name="Brouwer H."/>
            <person name="Cano L."/>
            <person name="Hamilton J.P."/>
            <person name="Holt C."/>
            <person name="Huitema E."/>
            <person name="Raffaele S."/>
            <person name="Robideau G.P."/>
            <person name="Thines M."/>
            <person name="Win J."/>
            <person name="Zerillo M.M."/>
            <person name="Beakes G.W."/>
            <person name="Boore J.L."/>
            <person name="Busam D."/>
            <person name="Dumas B."/>
            <person name="Ferriera S."/>
            <person name="Fuerstenberg S.I."/>
            <person name="Gachon C.M."/>
            <person name="Gaulin E."/>
            <person name="Govers F."/>
            <person name="Grenville-Briggs L."/>
            <person name="Horner N."/>
            <person name="Hostetler J."/>
            <person name="Jiang R.H."/>
            <person name="Johnson J."/>
            <person name="Krajaejun T."/>
            <person name="Lin H."/>
            <person name="Meijer H.J."/>
            <person name="Moore B."/>
            <person name="Morris P."/>
            <person name="Phuntmart V."/>
            <person name="Puiu D."/>
            <person name="Shetty J."/>
            <person name="Stajich J.E."/>
            <person name="Tripathy S."/>
            <person name="Wawra S."/>
            <person name="van West P."/>
            <person name="Whitty B.R."/>
            <person name="Coutinho P.M."/>
            <person name="Henrissat B."/>
            <person name="Martin F."/>
            <person name="Thomas P.D."/>
            <person name="Tyler B.M."/>
            <person name="De Vries R.P."/>
            <person name="Kamoun S."/>
            <person name="Yandell M."/>
            <person name="Tisserat N."/>
            <person name="Buell C.R."/>
        </authorList>
    </citation>
    <scope>NUCLEOTIDE SEQUENCE</scope>
    <source>
        <strain evidence="2">DAOM:BR144</strain>
    </source>
</reference>
<proteinExistence type="predicted"/>